<dbReference type="PANTHER" id="PTHR36924:SF1">
    <property type="entry name" value="ANTITOXIN HIGA-1"/>
    <property type="match status" value="1"/>
</dbReference>
<dbReference type="Proteomes" id="UP000557688">
    <property type="component" value="Unassembled WGS sequence"/>
</dbReference>
<dbReference type="SMART" id="SM00530">
    <property type="entry name" value="HTH_XRE"/>
    <property type="match status" value="1"/>
</dbReference>
<dbReference type="InterPro" id="IPR010982">
    <property type="entry name" value="Lambda_DNA-bd_dom_sf"/>
</dbReference>
<dbReference type="GO" id="GO:0003677">
    <property type="term" value="F:DNA binding"/>
    <property type="evidence" value="ECO:0007669"/>
    <property type="project" value="UniProtKB-KW"/>
</dbReference>
<name>A0A839UZE8_9PROT</name>
<evidence type="ECO:0000313" key="3">
    <source>
        <dbReference type="EMBL" id="MBB3173995.1"/>
    </source>
</evidence>
<dbReference type="EMBL" id="JABXXQ010000275">
    <property type="protein sequence ID" value="NVN31061.1"/>
    <property type="molecule type" value="Genomic_DNA"/>
</dbReference>
<evidence type="ECO:0000313" key="6">
    <source>
        <dbReference type="Proteomes" id="UP000565205"/>
    </source>
</evidence>
<keyword evidence="5" id="KW-1185">Reference proteome</keyword>
<reference evidence="4 6" key="1">
    <citation type="submission" date="2020-06" db="EMBL/GenBank/DDBJ databases">
        <title>Description of novel acetic acid bacteria.</title>
        <authorList>
            <person name="Sombolestani A."/>
        </authorList>
    </citation>
    <scope>NUCLEOTIDE SEQUENCE [LARGE SCALE GENOMIC DNA]</scope>
    <source>
        <strain evidence="4 6">LMG 26838</strain>
    </source>
</reference>
<reference evidence="3 5" key="2">
    <citation type="submission" date="2020-08" db="EMBL/GenBank/DDBJ databases">
        <title>Genomic Encyclopedia of Type Strains, Phase III (KMG-III): the genomes of soil and plant-associated and newly described type strains.</title>
        <authorList>
            <person name="Whitman W."/>
        </authorList>
    </citation>
    <scope>NUCLEOTIDE SEQUENCE [LARGE SCALE GENOMIC DNA]</scope>
    <source>
        <strain evidence="3 5">CECT 8088</strain>
    </source>
</reference>
<evidence type="ECO:0000259" key="2">
    <source>
        <dbReference type="PROSITE" id="PS50943"/>
    </source>
</evidence>
<evidence type="ECO:0000256" key="1">
    <source>
        <dbReference type="ARBA" id="ARBA00023125"/>
    </source>
</evidence>
<dbReference type="AlphaFoldDB" id="A0A839UZE8"/>
<dbReference type="Proteomes" id="UP000565205">
    <property type="component" value="Unassembled WGS sequence"/>
</dbReference>
<feature type="domain" description="HTH cro/C1-type" evidence="2">
    <location>
        <begin position="32"/>
        <end position="72"/>
    </location>
</feature>
<evidence type="ECO:0000313" key="4">
    <source>
        <dbReference type="EMBL" id="NVN31061.1"/>
    </source>
</evidence>
<proteinExistence type="predicted"/>
<keyword evidence="1" id="KW-0238">DNA-binding</keyword>
<dbReference type="NCBIfam" id="TIGR02607">
    <property type="entry name" value="antidote_HigA"/>
    <property type="match status" value="1"/>
</dbReference>
<protein>
    <submittedName>
        <fullName evidence="3">Addiction module HigA family antidote</fullName>
    </submittedName>
    <submittedName>
        <fullName evidence="4">HigA family addiction module antidote protein</fullName>
    </submittedName>
</protein>
<dbReference type="Pfam" id="PF01381">
    <property type="entry name" value="HTH_3"/>
    <property type="match status" value="1"/>
</dbReference>
<dbReference type="InterPro" id="IPR001387">
    <property type="entry name" value="Cro/C1-type_HTH"/>
</dbReference>
<dbReference type="PANTHER" id="PTHR36924">
    <property type="entry name" value="ANTITOXIN HIGA-1"/>
    <property type="match status" value="1"/>
</dbReference>
<dbReference type="InterPro" id="IPR013430">
    <property type="entry name" value="Toxin_antidote_HigA"/>
</dbReference>
<comment type="caution">
    <text evidence="3">The sequence shown here is derived from an EMBL/GenBank/DDBJ whole genome shotgun (WGS) entry which is preliminary data.</text>
</comment>
<accession>A0A839UZE8</accession>
<dbReference type="SUPFAM" id="SSF47413">
    <property type="entry name" value="lambda repressor-like DNA-binding domains"/>
    <property type="match status" value="1"/>
</dbReference>
<dbReference type="RefSeq" id="WP_176625091.1">
    <property type="nucleotide sequence ID" value="NZ_JACHXV010000005.1"/>
</dbReference>
<gene>
    <name evidence="3" type="ORF">FHR90_001827</name>
    <name evidence="4" type="ORF">HUK83_12040</name>
</gene>
<dbReference type="Gene3D" id="1.10.260.40">
    <property type="entry name" value="lambda repressor-like DNA-binding domains"/>
    <property type="match status" value="1"/>
</dbReference>
<evidence type="ECO:0000313" key="5">
    <source>
        <dbReference type="Proteomes" id="UP000557688"/>
    </source>
</evidence>
<organism evidence="3 5">
    <name type="scientific">Endobacter medicaginis</name>
    <dbReference type="NCBI Taxonomy" id="1181271"/>
    <lineage>
        <taxon>Bacteria</taxon>
        <taxon>Pseudomonadati</taxon>
        <taxon>Pseudomonadota</taxon>
        <taxon>Alphaproteobacteria</taxon>
        <taxon>Acetobacterales</taxon>
        <taxon>Acetobacteraceae</taxon>
        <taxon>Endobacter</taxon>
    </lineage>
</organism>
<dbReference type="PROSITE" id="PS50943">
    <property type="entry name" value="HTH_CROC1"/>
    <property type="match status" value="1"/>
</dbReference>
<sequence>MALKMHRSLAVHPGPWLRTEIVEPADIRVGHLAAALKVSRQAVSAILSGRASLSADMALRLEQALGVSADTLMRMQTTYDLAQARQHDLLPAIQRLIAAA</sequence>
<dbReference type="EMBL" id="JACHXV010000005">
    <property type="protein sequence ID" value="MBB3173995.1"/>
    <property type="molecule type" value="Genomic_DNA"/>
</dbReference>
<dbReference type="CDD" id="cd00093">
    <property type="entry name" value="HTH_XRE"/>
    <property type="match status" value="1"/>
</dbReference>